<keyword evidence="3" id="KW-1185">Reference proteome</keyword>
<organism evidence="2 3">
    <name type="scientific">Heterobasidion irregulare (strain TC 32-1)</name>
    <dbReference type="NCBI Taxonomy" id="747525"/>
    <lineage>
        <taxon>Eukaryota</taxon>
        <taxon>Fungi</taxon>
        <taxon>Dikarya</taxon>
        <taxon>Basidiomycota</taxon>
        <taxon>Agaricomycotina</taxon>
        <taxon>Agaricomycetes</taxon>
        <taxon>Russulales</taxon>
        <taxon>Bondarzewiaceae</taxon>
        <taxon>Heterobasidion</taxon>
        <taxon>Heterobasidion annosum species complex</taxon>
    </lineage>
</organism>
<feature type="region of interest" description="Disordered" evidence="1">
    <location>
        <begin position="133"/>
        <end position="165"/>
    </location>
</feature>
<dbReference type="RefSeq" id="XP_009543305.1">
    <property type="nucleotide sequence ID" value="XM_009545010.1"/>
</dbReference>
<evidence type="ECO:0000256" key="1">
    <source>
        <dbReference type="SAM" id="MobiDB-lite"/>
    </source>
</evidence>
<proteinExistence type="predicted"/>
<dbReference type="GeneID" id="20665835"/>
<accession>W4KDX9</accession>
<evidence type="ECO:0000313" key="3">
    <source>
        <dbReference type="Proteomes" id="UP000030671"/>
    </source>
</evidence>
<dbReference type="HOGENOM" id="CLU_1219813_0_0_1"/>
<dbReference type="InParanoid" id="W4KDX9"/>
<gene>
    <name evidence="2" type="ORF">HETIRDRAFT_102241</name>
</gene>
<reference evidence="2 3" key="1">
    <citation type="journal article" date="2012" name="New Phytol.">
        <title>Insight into trade-off between wood decay and parasitism from the genome of a fungal forest pathogen.</title>
        <authorList>
            <person name="Olson A."/>
            <person name="Aerts A."/>
            <person name="Asiegbu F."/>
            <person name="Belbahri L."/>
            <person name="Bouzid O."/>
            <person name="Broberg A."/>
            <person name="Canback B."/>
            <person name="Coutinho P.M."/>
            <person name="Cullen D."/>
            <person name="Dalman K."/>
            <person name="Deflorio G."/>
            <person name="van Diepen L.T."/>
            <person name="Dunand C."/>
            <person name="Duplessis S."/>
            <person name="Durling M."/>
            <person name="Gonthier P."/>
            <person name="Grimwood J."/>
            <person name="Fossdal C.G."/>
            <person name="Hansson D."/>
            <person name="Henrissat B."/>
            <person name="Hietala A."/>
            <person name="Himmelstrand K."/>
            <person name="Hoffmeister D."/>
            <person name="Hogberg N."/>
            <person name="James T.Y."/>
            <person name="Karlsson M."/>
            <person name="Kohler A."/>
            <person name="Kues U."/>
            <person name="Lee Y.H."/>
            <person name="Lin Y.C."/>
            <person name="Lind M."/>
            <person name="Lindquist E."/>
            <person name="Lombard V."/>
            <person name="Lucas S."/>
            <person name="Lunden K."/>
            <person name="Morin E."/>
            <person name="Murat C."/>
            <person name="Park J."/>
            <person name="Raffaello T."/>
            <person name="Rouze P."/>
            <person name="Salamov A."/>
            <person name="Schmutz J."/>
            <person name="Solheim H."/>
            <person name="Stahlberg J."/>
            <person name="Velez H."/>
            <person name="de Vries R.P."/>
            <person name="Wiebenga A."/>
            <person name="Woodward S."/>
            <person name="Yakovlev I."/>
            <person name="Garbelotto M."/>
            <person name="Martin F."/>
            <person name="Grigoriev I.V."/>
            <person name="Stenlid J."/>
        </authorList>
    </citation>
    <scope>NUCLEOTIDE SEQUENCE [LARGE SCALE GENOMIC DNA]</scope>
    <source>
        <strain evidence="2 3">TC 32-1</strain>
    </source>
</reference>
<feature type="compositionally biased region" description="Basic and acidic residues" evidence="1">
    <location>
        <begin position="153"/>
        <end position="165"/>
    </location>
</feature>
<dbReference type="AlphaFoldDB" id="W4KDX9"/>
<dbReference type="KEGG" id="hir:HETIRDRAFT_102241"/>
<sequence>MSSFHGTYIPCLRPYPFTDRPHSTTSPSHDAGPPPRDYPISILRISESNYVGTDGIGYLVSRVPPYTALLLPSSPLSVTCISDSRTDDTLAGRPSSPIFLSTSAPSAARSLRPHAHYTSLTRLVLHRTLGLARLPPAPSPDSRRLPLTTRASTESRPHTPADDTRSLSLTRLASSDDTRVATRAHTSHRRAGRASFLPPRFRVCQPTGALCPPNARPLPLTIRTHFL</sequence>
<dbReference type="EMBL" id="KI925456">
    <property type="protein sequence ID" value="ETW83520.1"/>
    <property type="molecule type" value="Genomic_DNA"/>
</dbReference>
<dbReference type="Proteomes" id="UP000030671">
    <property type="component" value="Unassembled WGS sequence"/>
</dbReference>
<protein>
    <submittedName>
        <fullName evidence="2">Uncharacterized protein</fullName>
    </submittedName>
</protein>
<evidence type="ECO:0000313" key="2">
    <source>
        <dbReference type="EMBL" id="ETW83520.1"/>
    </source>
</evidence>
<name>W4KDX9_HETIT</name>